<sequence>QIKERDALLNVALEQQQMYLLVQCVAEFAEGRYTHRGCSLPTLLDWTWNKVHQVKSSVDTLCAPLFDPSCGVISAEGIMTLHQNLTTLSSLTALTQAIKDNSNSITAQGASELENRVMVVSLVQQYLSVVLWFYHCGLLAHSPVDDMLLEEAQVPFPADLLARIYNNR</sequence>
<comment type="caution">
    <text evidence="1">The sequence shown here is derived from an EMBL/GenBank/DDBJ whole genome shotgun (WGS) entry which is preliminary data.</text>
</comment>
<dbReference type="PANTHER" id="PTHR21583">
    <property type="entry name" value="ELYS PROTEIN"/>
    <property type="match status" value="1"/>
</dbReference>
<proteinExistence type="predicted"/>
<dbReference type="AlphaFoldDB" id="A0AAV2QW09"/>
<dbReference type="InterPro" id="IPR052620">
    <property type="entry name" value="ELYS/MEL-28_NucAsmblyFactor"/>
</dbReference>
<reference evidence="1 2" key="1">
    <citation type="submission" date="2024-05" db="EMBL/GenBank/DDBJ databases">
        <authorList>
            <person name="Wallberg A."/>
        </authorList>
    </citation>
    <scope>NUCLEOTIDE SEQUENCE [LARGE SCALE GENOMIC DNA]</scope>
</reference>
<evidence type="ECO:0000313" key="2">
    <source>
        <dbReference type="Proteomes" id="UP001497623"/>
    </source>
</evidence>
<dbReference type="Proteomes" id="UP001497623">
    <property type="component" value="Unassembled WGS sequence"/>
</dbReference>
<dbReference type="EMBL" id="CAXKWB010010405">
    <property type="protein sequence ID" value="CAL4097851.1"/>
    <property type="molecule type" value="Genomic_DNA"/>
</dbReference>
<accession>A0AAV2QW09</accession>
<name>A0AAV2QW09_MEGNR</name>
<dbReference type="PANTHER" id="PTHR21583:SF8">
    <property type="entry name" value="PROTEIN ELYS"/>
    <property type="match status" value="1"/>
</dbReference>
<feature type="non-terminal residue" evidence="1">
    <location>
        <position position="1"/>
    </location>
</feature>
<protein>
    <submittedName>
        <fullName evidence="1">Uncharacterized protein</fullName>
    </submittedName>
</protein>
<keyword evidence="2" id="KW-1185">Reference proteome</keyword>
<organism evidence="1 2">
    <name type="scientific">Meganyctiphanes norvegica</name>
    <name type="common">Northern krill</name>
    <name type="synonym">Thysanopoda norvegica</name>
    <dbReference type="NCBI Taxonomy" id="48144"/>
    <lineage>
        <taxon>Eukaryota</taxon>
        <taxon>Metazoa</taxon>
        <taxon>Ecdysozoa</taxon>
        <taxon>Arthropoda</taxon>
        <taxon>Crustacea</taxon>
        <taxon>Multicrustacea</taxon>
        <taxon>Malacostraca</taxon>
        <taxon>Eumalacostraca</taxon>
        <taxon>Eucarida</taxon>
        <taxon>Euphausiacea</taxon>
        <taxon>Euphausiidae</taxon>
        <taxon>Meganyctiphanes</taxon>
    </lineage>
</organism>
<gene>
    <name evidence="1" type="ORF">MNOR_LOCUS16093</name>
</gene>
<evidence type="ECO:0000313" key="1">
    <source>
        <dbReference type="EMBL" id="CAL4097851.1"/>
    </source>
</evidence>
<feature type="non-terminal residue" evidence="1">
    <location>
        <position position="168"/>
    </location>
</feature>